<evidence type="ECO:0000313" key="2">
    <source>
        <dbReference type="EMBL" id="PIC14105.1"/>
    </source>
</evidence>
<comment type="caution">
    <text evidence="2">The sequence shown here is derived from an EMBL/GenBank/DDBJ whole genome shotgun (WGS) entry which is preliminary data.</text>
</comment>
<evidence type="ECO:0000313" key="3">
    <source>
        <dbReference type="Proteomes" id="UP000230233"/>
    </source>
</evidence>
<gene>
    <name evidence="2" type="ORF">B9Z55_027383</name>
</gene>
<keyword evidence="3" id="KW-1185">Reference proteome</keyword>
<dbReference type="Proteomes" id="UP000230233">
    <property type="component" value="Unassembled WGS sequence"/>
</dbReference>
<evidence type="ECO:0000256" key="1">
    <source>
        <dbReference type="SAM" id="MobiDB-lite"/>
    </source>
</evidence>
<reference evidence="3" key="1">
    <citation type="submission" date="2017-10" db="EMBL/GenBank/DDBJ databases">
        <title>Rapid genome shrinkage in a self-fertile nematode reveals novel sperm competition proteins.</title>
        <authorList>
            <person name="Yin D."/>
            <person name="Schwarz E.M."/>
            <person name="Thomas C.G."/>
            <person name="Felde R.L."/>
            <person name="Korf I.F."/>
            <person name="Cutter A.D."/>
            <person name="Schartner C.M."/>
            <person name="Ralston E.J."/>
            <person name="Meyer B.J."/>
            <person name="Haag E.S."/>
        </authorList>
    </citation>
    <scope>NUCLEOTIDE SEQUENCE [LARGE SCALE GENOMIC DNA]</scope>
    <source>
        <strain evidence="3">JU1422</strain>
    </source>
</reference>
<sequence>MDQPANHSKLSTTGQMKTESKHKRRSTDSANFTSNETTNTSNFKTITNTIKQPNSNDSTKDLQARMKIITTLGNKYAETIVLHQKVSMEVGKLKRSKEENPTFEDFAKKCI</sequence>
<protein>
    <submittedName>
        <fullName evidence="2">Uncharacterized protein</fullName>
    </submittedName>
</protein>
<dbReference type="EMBL" id="PDUG01000009">
    <property type="protein sequence ID" value="PIC14105.1"/>
    <property type="molecule type" value="Genomic_DNA"/>
</dbReference>
<proteinExistence type="predicted"/>
<feature type="region of interest" description="Disordered" evidence="1">
    <location>
        <begin position="1"/>
        <end position="61"/>
    </location>
</feature>
<feature type="compositionally biased region" description="Polar residues" evidence="1">
    <location>
        <begin position="44"/>
        <end position="57"/>
    </location>
</feature>
<dbReference type="AlphaFoldDB" id="A0A2G5SG74"/>
<feature type="compositionally biased region" description="Polar residues" evidence="1">
    <location>
        <begin position="1"/>
        <end position="17"/>
    </location>
</feature>
<feature type="compositionally biased region" description="Low complexity" evidence="1">
    <location>
        <begin position="31"/>
        <end position="43"/>
    </location>
</feature>
<accession>A0A2G5SG74</accession>
<organism evidence="2 3">
    <name type="scientific">Caenorhabditis nigoni</name>
    <dbReference type="NCBI Taxonomy" id="1611254"/>
    <lineage>
        <taxon>Eukaryota</taxon>
        <taxon>Metazoa</taxon>
        <taxon>Ecdysozoa</taxon>
        <taxon>Nematoda</taxon>
        <taxon>Chromadorea</taxon>
        <taxon>Rhabditida</taxon>
        <taxon>Rhabditina</taxon>
        <taxon>Rhabditomorpha</taxon>
        <taxon>Rhabditoidea</taxon>
        <taxon>Rhabditidae</taxon>
        <taxon>Peloderinae</taxon>
        <taxon>Caenorhabditis</taxon>
    </lineage>
</organism>
<name>A0A2G5SG74_9PELO</name>